<dbReference type="RefSeq" id="WP_281433412.1">
    <property type="nucleotide sequence ID" value="NZ_JALJRA010000019.1"/>
</dbReference>
<proteinExistence type="predicted"/>
<reference evidence="1 2" key="1">
    <citation type="submission" date="2024-06" db="EMBL/GenBank/DDBJ databases">
        <title>Genomic Encyclopedia of Type Strains, Phase IV (KMG-IV): sequencing the most valuable type-strain genomes for metagenomic binning, comparative biology and taxonomic classification.</title>
        <authorList>
            <person name="Goeker M."/>
        </authorList>
    </citation>
    <scope>NUCLEOTIDE SEQUENCE [LARGE SCALE GENOMIC DNA]</scope>
    <source>
        <strain evidence="1 2">DSM 105042</strain>
    </source>
</reference>
<evidence type="ECO:0000313" key="1">
    <source>
        <dbReference type="EMBL" id="MET3587985.1"/>
    </source>
</evidence>
<evidence type="ECO:0000313" key="2">
    <source>
        <dbReference type="Proteomes" id="UP001549031"/>
    </source>
</evidence>
<gene>
    <name evidence="1" type="ORF">ABID21_004118</name>
</gene>
<dbReference type="Proteomes" id="UP001549031">
    <property type="component" value="Unassembled WGS sequence"/>
</dbReference>
<sequence length="44" mass="5036">MIGPVWVRQFVEGTPHIGERTPEQWQTDAFGQVHAWMTALGLTR</sequence>
<dbReference type="EMBL" id="JBEPLJ010000018">
    <property type="protein sequence ID" value="MET3587985.1"/>
    <property type="molecule type" value="Genomic_DNA"/>
</dbReference>
<comment type="caution">
    <text evidence="1">The sequence shown here is derived from an EMBL/GenBank/DDBJ whole genome shotgun (WGS) entry which is preliminary data.</text>
</comment>
<organism evidence="1 2">
    <name type="scientific">Pseudorhizobium tarimense</name>
    <dbReference type="NCBI Taxonomy" id="1079109"/>
    <lineage>
        <taxon>Bacteria</taxon>
        <taxon>Pseudomonadati</taxon>
        <taxon>Pseudomonadota</taxon>
        <taxon>Alphaproteobacteria</taxon>
        <taxon>Hyphomicrobiales</taxon>
        <taxon>Rhizobiaceae</taxon>
        <taxon>Rhizobium/Agrobacterium group</taxon>
        <taxon>Pseudorhizobium</taxon>
    </lineage>
</organism>
<protein>
    <submittedName>
        <fullName evidence="1">Uncharacterized protein</fullName>
    </submittedName>
</protein>
<name>A0ABV2HBQ3_9HYPH</name>
<keyword evidence="2" id="KW-1185">Reference proteome</keyword>
<accession>A0ABV2HBQ3</accession>